<name>A0A7H0I2M3_9ACTN</name>
<keyword evidence="4" id="KW-1185">Reference proteome</keyword>
<dbReference type="RefSeq" id="WP_187744092.1">
    <property type="nucleotide sequence ID" value="NZ_CP060825.1"/>
</dbReference>
<feature type="domain" description="N-acetyltransferase" evidence="1">
    <location>
        <begin position="1"/>
        <end position="104"/>
    </location>
</feature>
<dbReference type="EMBL" id="CP060825">
    <property type="protein sequence ID" value="QNP67039.1"/>
    <property type="molecule type" value="Genomic_DNA"/>
</dbReference>
<dbReference type="Proteomes" id="UP000516230">
    <property type="component" value="Chromosome"/>
</dbReference>
<dbReference type="PANTHER" id="PTHR31435">
    <property type="entry name" value="PROTEIN NATD1"/>
    <property type="match status" value="1"/>
</dbReference>
<dbReference type="GO" id="GO:0016747">
    <property type="term" value="F:acyltransferase activity, transferring groups other than amino-acyl groups"/>
    <property type="evidence" value="ECO:0007669"/>
    <property type="project" value="InterPro"/>
</dbReference>
<evidence type="ECO:0000313" key="4">
    <source>
        <dbReference type="Proteomes" id="UP000516230"/>
    </source>
</evidence>
<dbReference type="PROSITE" id="PS51186">
    <property type="entry name" value="GNAT"/>
    <property type="match status" value="1"/>
</dbReference>
<dbReference type="InterPro" id="IPR045057">
    <property type="entry name" value="Gcn5-rel_NAT"/>
</dbReference>
<dbReference type="AlphaFoldDB" id="A0A7H0I2M3"/>
<reference evidence="3 4" key="1">
    <citation type="submission" date="2020-08" db="EMBL/GenBank/DDBJ databases">
        <title>A novel species.</title>
        <authorList>
            <person name="Gao J."/>
        </authorList>
    </citation>
    <scope>NUCLEOTIDE SEQUENCE [LARGE SCALE GENOMIC DNA]</scope>
    <source>
        <strain evidence="3 4">CRPJ-33</strain>
    </source>
</reference>
<evidence type="ECO:0000313" key="3">
    <source>
        <dbReference type="EMBL" id="QNP67039.1"/>
    </source>
</evidence>
<dbReference type="InterPro" id="IPR000182">
    <property type="entry name" value="GNAT_dom"/>
</dbReference>
<dbReference type="InterPro" id="IPR016181">
    <property type="entry name" value="Acyl_CoA_acyltransferase"/>
</dbReference>
<dbReference type="Pfam" id="PF14542">
    <property type="entry name" value="Acetyltransf_CG"/>
    <property type="match status" value="1"/>
</dbReference>
<dbReference type="InterPro" id="IPR031165">
    <property type="entry name" value="GNAT_YJDJ"/>
</dbReference>
<dbReference type="Gene3D" id="3.40.630.30">
    <property type="match status" value="1"/>
</dbReference>
<gene>
    <name evidence="3" type="ORF">IAG43_31835</name>
</gene>
<accession>A0A7H0I2M3</accession>
<evidence type="ECO:0000259" key="2">
    <source>
        <dbReference type="PROSITE" id="PS51729"/>
    </source>
</evidence>
<proteinExistence type="predicted"/>
<feature type="domain" description="N-acetyltransferase" evidence="2">
    <location>
        <begin position="6"/>
        <end position="92"/>
    </location>
</feature>
<sequence length="106" mass="11998">MDIRVGDSPERSRFEIFADEEQAGFAEYHRYEDEIAFIHTEIDARFEGRGLAGRLAREALDTARAQGLTVLPYCPFFRGWIAKHPEYADLVPVAQHARFGLTAAQA</sequence>
<evidence type="ECO:0000259" key="1">
    <source>
        <dbReference type="PROSITE" id="PS51186"/>
    </source>
</evidence>
<dbReference type="KEGG" id="sgj:IAG43_31835"/>
<keyword evidence="3" id="KW-0808">Transferase</keyword>
<protein>
    <submittedName>
        <fullName evidence="3">N-acetyltransferase</fullName>
    </submittedName>
</protein>
<dbReference type="PROSITE" id="PS51729">
    <property type="entry name" value="GNAT_YJDJ"/>
    <property type="match status" value="1"/>
</dbReference>
<dbReference type="PANTHER" id="PTHR31435:SF10">
    <property type="entry name" value="BSR4717 PROTEIN"/>
    <property type="match status" value="1"/>
</dbReference>
<dbReference type="CDD" id="cd04301">
    <property type="entry name" value="NAT_SF"/>
    <property type="match status" value="1"/>
</dbReference>
<organism evidence="3 4">
    <name type="scientific">Streptomyces genisteinicus</name>
    <dbReference type="NCBI Taxonomy" id="2768068"/>
    <lineage>
        <taxon>Bacteria</taxon>
        <taxon>Bacillati</taxon>
        <taxon>Actinomycetota</taxon>
        <taxon>Actinomycetes</taxon>
        <taxon>Kitasatosporales</taxon>
        <taxon>Streptomycetaceae</taxon>
        <taxon>Streptomyces</taxon>
    </lineage>
</organism>
<dbReference type="SUPFAM" id="SSF55729">
    <property type="entry name" value="Acyl-CoA N-acyltransferases (Nat)"/>
    <property type="match status" value="1"/>
</dbReference>